<evidence type="ECO:0000313" key="2">
    <source>
        <dbReference type="Proteomes" id="UP000006744"/>
    </source>
</evidence>
<gene>
    <name evidence="1" type="ordered locus">BCG9842_B2195</name>
</gene>
<dbReference type="AlphaFoldDB" id="B7ILQ8"/>
<dbReference type="Proteomes" id="UP000006744">
    <property type="component" value="Chromosome"/>
</dbReference>
<evidence type="ECO:0000313" key="1">
    <source>
        <dbReference type="EMBL" id="ACK98443.1"/>
    </source>
</evidence>
<name>B7ILQ8_BACC2</name>
<accession>B7ILQ8</accession>
<sequence length="44" mass="4987">MGIDCEIYSSLLTKQLNLRYKGGMRSHTAFIYGILHRKGDGKIT</sequence>
<protein>
    <submittedName>
        <fullName evidence="1">Uncharacterized protein</fullName>
    </submittedName>
</protein>
<reference evidence="1 2" key="1">
    <citation type="submission" date="2008-10" db="EMBL/GenBank/DDBJ databases">
        <title>Genome sequence of Bacillus cereus G9842.</title>
        <authorList>
            <person name="Dodson R.J."/>
            <person name="Durkin A.S."/>
            <person name="Rosovitz M.J."/>
            <person name="Rasko D.A."/>
            <person name="Hoffmaster A."/>
            <person name="Ravel J."/>
            <person name="Sutton G."/>
        </authorList>
    </citation>
    <scope>NUCLEOTIDE SEQUENCE [LARGE SCALE GENOMIC DNA]</scope>
    <source>
        <strain evidence="1 2">G9842</strain>
    </source>
</reference>
<dbReference type="KEGG" id="bcg:BCG9842_B2195"/>
<dbReference type="HOGENOM" id="CLU_3211972_0_0_9"/>
<organism evidence="1 2">
    <name type="scientific">Bacillus cereus (strain G9842)</name>
    <dbReference type="NCBI Taxonomy" id="405531"/>
    <lineage>
        <taxon>Bacteria</taxon>
        <taxon>Bacillati</taxon>
        <taxon>Bacillota</taxon>
        <taxon>Bacilli</taxon>
        <taxon>Bacillales</taxon>
        <taxon>Bacillaceae</taxon>
        <taxon>Bacillus</taxon>
        <taxon>Bacillus cereus group</taxon>
    </lineage>
</organism>
<dbReference type="EMBL" id="CP001186">
    <property type="protein sequence ID" value="ACK98443.1"/>
    <property type="molecule type" value="Genomic_DNA"/>
</dbReference>
<proteinExistence type="predicted"/>